<dbReference type="SMR" id="A0A482X9F1"/>
<comment type="caution">
    <text evidence="6">The sequence shown here is derived from an EMBL/GenBank/DDBJ whole genome shotgun (WGS) entry which is preliminary data.</text>
</comment>
<feature type="binding site" evidence="3">
    <location>
        <position position="275"/>
    </location>
    <ligand>
        <name>FAD</name>
        <dbReference type="ChEBI" id="CHEBI:57692"/>
    </ligand>
</feature>
<dbReference type="Pfam" id="PF00732">
    <property type="entry name" value="GMC_oxred_N"/>
    <property type="match status" value="1"/>
</dbReference>
<feature type="active site" description="Proton acceptor" evidence="2">
    <location>
        <position position="596"/>
    </location>
</feature>
<dbReference type="AlphaFoldDB" id="A0A482X9F1"/>
<sequence length="627" mass="70732">MAVCRMKTLLLVCGLLAFVTCADFPPLTESVLKFMMEGISMMNTEPKEVRTVLREYDFVVVGAGSAGCTVANRLSEVPEWKVLLLEAGREENYLMDIPLVANMLQFSDANWKYKTIPSKYYCQGMVNHQCNIPRGKVMGGSSVLNYMIYTRGHRLDYDQWEAAGNRGWGSDEVKHYFMKSEDMQIPGVMEDKEHHNRGGYLTITHPPFRTKLARAFVKAGVELGNDEVDYNGATQTGFSYLQVTMRNGSRWSTSRAFLHPIYYRKNLHIKKRSQVTKILIDSNTKKAYGVEYVRNNRRYIVTARKEVILSAGAINSPQLLMVSGVGPAQHLKNLRINVIKDLPVGYNLQDHVALGGLTFLVNDTASLKIERILNDPKIINNYIQYHQSWLSIPGGTEAIAFYDLQRPNDKDGHPDLELLFIAGTLTAEPTLQRNFGISDEVMKAMFKGYENRDGFMVFPMVMRPKSRGRVMLRDNNPLHSPLIDMGYFSNPEDLDILVAGVRKCQDLLKTKAMKRIQAQILPTVIPGCGNIKYDSDDYWKCQARHLSFTIYHQSGTCKMGPEGDATSVVDPRLRVIGIKGLRVIDASVMPTIPAAHTNGPTIMIAEKGADLIKQDWAESIRTRRRQS</sequence>
<dbReference type="InterPro" id="IPR012132">
    <property type="entry name" value="GMC_OxRdtase"/>
</dbReference>
<dbReference type="InterPro" id="IPR007867">
    <property type="entry name" value="GMC_OxRtase_C"/>
</dbReference>
<dbReference type="Gene3D" id="3.50.50.60">
    <property type="entry name" value="FAD/NAD(P)-binding domain"/>
    <property type="match status" value="1"/>
</dbReference>
<accession>A0A482X9F1</accession>
<dbReference type="InterPro" id="IPR000172">
    <property type="entry name" value="GMC_OxRdtase_N"/>
</dbReference>
<comment type="similarity">
    <text evidence="1">Belongs to the GMC oxidoreductase family.</text>
</comment>
<dbReference type="FunCoup" id="A0A482X9F1">
    <property type="interactions" value="50"/>
</dbReference>
<evidence type="ECO:0000256" key="1">
    <source>
        <dbReference type="ARBA" id="ARBA00010790"/>
    </source>
</evidence>
<dbReference type="OrthoDB" id="269227at2759"/>
<keyword evidence="3" id="KW-0285">Flavoprotein</keyword>
<dbReference type="GO" id="GO:0016614">
    <property type="term" value="F:oxidoreductase activity, acting on CH-OH group of donors"/>
    <property type="evidence" value="ECO:0007669"/>
    <property type="project" value="InterPro"/>
</dbReference>
<feature type="domain" description="Glucose-methanol-choline oxidoreductase N-terminal" evidence="5">
    <location>
        <begin position="312"/>
        <end position="326"/>
    </location>
</feature>
<feature type="signal peptide" evidence="4">
    <location>
        <begin position="1"/>
        <end position="21"/>
    </location>
</feature>
<dbReference type="EMBL" id="QKKF02015211">
    <property type="protein sequence ID" value="RZF42373.1"/>
    <property type="molecule type" value="Genomic_DNA"/>
</dbReference>
<protein>
    <recommendedName>
        <fullName evidence="5">Glucose-methanol-choline oxidoreductase N-terminal domain-containing protein</fullName>
    </recommendedName>
</protein>
<dbReference type="InParanoid" id="A0A482X9F1"/>
<dbReference type="SUPFAM" id="SSF51905">
    <property type="entry name" value="FAD/NAD(P)-binding domain"/>
    <property type="match status" value="1"/>
</dbReference>
<dbReference type="PROSITE" id="PS00624">
    <property type="entry name" value="GMC_OXRED_2"/>
    <property type="match status" value="1"/>
</dbReference>
<feature type="chain" id="PRO_5019719700" description="Glucose-methanol-choline oxidoreductase N-terminal domain-containing protein" evidence="4">
    <location>
        <begin position="22"/>
        <end position="627"/>
    </location>
</feature>
<reference evidence="6 7" key="1">
    <citation type="journal article" date="2017" name="Gigascience">
        <title>Genome sequence of the small brown planthopper, Laodelphax striatellus.</title>
        <authorList>
            <person name="Zhu J."/>
            <person name="Jiang F."/>
            <person name="Wang X."/>
            <person name="Yang P."/>
            <person name="Bao Y."/>
            <person name="Zhao W."/>
            <person name="Wang W."/>
            <person name="Lu H."/>
            <person name="Wang Q."/>
            <person name="Cui N."/>
            <person name="Li J."/>
            <person name="Chen X."/>
            <person name="Luo L."/>
            <person name="Yu J."/>
            <person name="Kang L."/>
            <person name="Cui F."/>
        </authorList>
    </citation>
    <scope>NUCLEOTIDE SEQUENCE [LARGE SCALE GENOMIC DNA]</scope>
    <source>
        <strain evidence="6">Lst14</strain>
    </source>
</reference>
<evidence type="ECO:0000313" key="7">
    <source>
        <dbReference type="Proteomes" id="UP000291343"/>
    </source>
</evidence>
<dbReference type="InterPro" id="IPR036188">
    <property type="entry name" value="FAD/NAD-bd_sf"/>
</dbReference>
<dbReference type="Gene3D" id="3.30.560.10">
    <property type="entry name" value="Glucose Oxidase, domain 3"/>
    <property type="match status" value="1"/>
</dbReference>
<gene>
    <name evidence="6" type="ORF">LSTR_LSTR004181</name>
</gene>
<feature type="binding site" evidence="3">
    <location>
        <position position="137"/>
    </location>
    <ligand>
        <name>FAD</name>
        <dbReference type="ChEBI" id="CHEBI:57692"/>
    </ligand>
</feature>
<dbReference type="GO" id="GO:0050660">
    <property type="term" value="F:flavin adenine dinucleotide binding"/>
    <property type="evidence" value="ECO:0007669"/>
    <property type="project" value="InterPro"/>
</dbReference>
<evidence type="ECO:0000313" key="6">
    <source>
        <dbReference type="EMBL" id="RZF42373.1"/>
    </source>
</evidence>
<keyword evidence="7" id="KW-1185">Reference proteome</keyword>
<evidence type="ECO:0000256" key="2">
    <source>
        <dbReference type="PIRSR" id="PIRSR000137-1"/>
    </source>
</evidence>
<dbReference type="Proteomes" id="UP000291343">
    <property type="component" value="Unassembled WGS sequence"/>
</dbReference>
<organism evidence="6 7">
    <name type="scientific">Laodelphax striatellus</name>
    <name type="common">Small brown planthopper</name>
    <name type="synonym">Delphax striatella</name>
    <dbReference type="NCBI Taxonomy" id="195883"/>
    <lineage>
        <taxon>Eukaryota</taxon>
        <taxon>Metazoa</taxon>
        <taxon>Ecdysozoa</taxon>
        <taxon>Arthropoda</taxon>
        <taxon>Hexapoda</taxon>
        <taxon>Insecta</taxon>
        <taxon>Pterygota</taxon>
        <taxon>Neoptera</taxon>
        <taxon>Paraneoptera</taxon>
        <taxon>Hemiptera</taxon>
        <taxon>Auchenorrhyncha</taxon>
        <taxon>Fulgoroidea</taxon>
        <taxon>Delphacidae</taxon>
        <taxon>Criomorphinae</taxon>
        <taxon>Laodelphax</taxon>
    </lineage>
</organism>
<dbReference type="PANTHER" id="PTHR11552:SF158">
    <property type="entry name" value="GH23626P-RELATED"/>
    <property type="match status" value="1"/>
</dbReference>
<keyword evidence="3" id="KW-0274">FAD</keyword>
<evidence type="ECO:0000256" key="3">
    <source>
        <dbReference type="PIRSR" id="PIRSR000137-2"/>
    </source>
</evidence>
<keyword evidence="4" id="KW-0732">Signal</keyword>
<comment type="cofactor">
    <cofactor evidence="3">
        <name>FAD</name>
        <dbReference type="ChEBI" id="CHEBI:57692"/>
    </cofactor>
</comment>
<dbReference type="Pfam" id="PF05199">
    <property type="entry name" value="GMC_oxred_C"/>
    <property type="match status" value="1"/>
</dbReference>
<evidence type="ECO:0000256" key="4">
    <source>
        <dbReference type="SAM" id="SignalP"/>
    </source>
</evidence>
<evidence type="ECO:0000259" key="5">
    <source>
        <dbReference type="PROSITE" id="PS00624"/>
    </source>
</evidence>
<feature type="active site" description="Proton donor" evidence="2">
    <location>
        <position position="552"/>
    </location>
</feature>
<dbReference type="PANTHER" id="PTHR11552">
    <property type="entry name" value="GLUCOSE-METHANOL-CHOLINE GMC OXIDOREDUCTASE"/>
    <property type="match status" value="1"/>
</dbReference>
<name>A0A482X9F1_LAOST</name>
<dbReference type="SUPFAM" id="SSF54373">
    <property type="entry name" value="FAD-linked reductases, C-terminal domain"/>
    <property type="match status" value="1"/>
</dbReference>
<dbReference type="PIRSF" id="PIRSF000137">
    <property type="entry name" value="Alcohol_oxidase"/>
    <property type="match status" value="1"/>
</dbReference>
<dbReference type="STRING" id="195883.A0A482X9F1"/>
<proteinExistence type="inferred from homology"/>